<dbReference type="NCBIfam" id="TIGR01509">
    <property type="entry name" value="HAD-SF-IA-v3"/>
    <property type="match status" value="1"/>
</dbReference>
<evidence type="ECO:0000313" key="2">
    <source>
        <dbReference type="EMBL" id="HDX31661.1"/>
    </source>
</evidence>
<dbReference type="AlphaFoldDB" id="A0A7C1JHP3"/>
<accession>A0A7C1JHP3</accession>
<reference evidence="2" key="1">
    <citation type="journal article" date="2020" name="mSystems">
        <title>Genome- and Community-Level Interaction Insights into Carbon Utilization and Element Cycling Functions of Hydrothermarchaeota in Hydrothermal Sediment.</title>
        <authorList>
            <person name="Zhou Z."/>
            <person name="Liu Y."/>
            <person name="Xu W."/>
            <person name="Pan J."/>
            <person name="Luo Z.H."/>
            <person name="Li M."/>
        </authorList>
    </citation>
    <scope>NUCLEOTIDE SEQUENCE [LARGE SCALE GENOMIC DNA]</scope>
    <source>
        <strain evidence="2">SpSt-289</strain>
    </source>
</reference>
<name>A0A7C1JHP3_9CHLR</name>
<dbReference type="PANTHER" id="PTHR43481:SF4">
    <property type="entry name" value="GLYCEROL-1-PHOSPHATE PHOSPHOHYDROLASE 1-RELATED"/>
    <property type="match status" value="1"/>
</dbReference>
<sequence length="161" mass="17103">MPGAAFSSAAPWRIRARALLAKSRKRCSSCNVAKAVPRAKHRRSNLVSLDRNGTSCPSSSPSFRRRCHSQSVRQPKPAPEPYLLAAGRLGLPAEACVVIEDSLNGVRAGKSADCSVIGLTTSHSAAHLVQAGADWGYASFEEIAAHLLRDAQRNDGGSKTL</sequence>
<proteinExistence type="predicted"/>
<dbReference type="Gene3D" id="3.40.50.1000">
    <property type="entry name" value="HAD superfamily/HAD-like"/>
    <property type="match status" value="1"/>
</dbReference>
<dbReference type="Pfam" id="PF00702">
    <property type="entry name" value="Hydrolase"/>
    <property type="match status" value="1"/>
</dbReference>
<comment type="caution">
    <text evidence="2">The sequence shown here is derived from an EMBL/GenBank/DDBJ whole genome shotgun (WGS) entry which is preliminary data.</text>
</comment>
<dbReference type="SUPFAM" id="SSF56784">
    <property type="entry name" value="HAD-like"/>
    <property type="match status" value="1"/>
</dbReference>
<organism evidence="2">
    <name type="scientific">Caldilinea aerophila</name>
    <dbReference type="NCBI Taxonomy" id="133453"/>
    <lineage>
        <taxon>Bacteria</taxon>
        <taxon>Bacillati</taxon>
        <taxon>Chloroflexota</taxon>
        <taxon>Caldilineae</taxon>
        <taxon>Caldilineales</taxon>
        <taxon>Caldilineaceae</taxon>
        <taxon>Caldilinea</taxon>
    </lineage>
</organism>
<evidence type="ECO:0008006" key="3">
    <source>
        <dbReference type="Google" id="ProtNLM"/>
    </source>
</evidence>
<dbReference type="InterPro" id="IPR006439">
    <property type="entry name" value="HAD-SF_hydro_IA"/>
</dbReference>
<protein>
    <recommendedName>
        <fullName evidence="3">HAD family phosphatase</fullName>
    </recommendedName>
</protein>
<feature type="region of interest" description="Disordered" evidence="1">
    <location>
        <begin position="50"/>
        <end position="79"/>
    </location>
</feature>
<dbReference type="InterPro" id="IPR036412">
    <property type="entry name" value="HAD-like_sf"/>
</dbReference>
<evidence type="ECO:0000256" key="1">
    <source>
        <dbReference type="SAM" id="MobiDB-lite"/>
    </source>
</evidence>
<dbReference type="InterPro" id="IPR051806">
    <property type="entry name" value="HAD-like_SPP"/>
</dbReference>
<dbReference type="GO" id="GO:0050308">
    <property type="term" value="F:sugar-phosphatase activity"/>
    <property type="evidence" value="ECO:0007669"/>
    <property type="project" value="TreeGrafter"/>
</dbReference>
<dbReference type="EMBL" id="DSMG01000090">
    <property type="protein sequence ID" value="HDX31661.1"/>
    <property type="molecule type" value="Genomic_DNA"/>
</dbReference>
<dbReference type="PANTHER" id="PTHR43481">
    <property type="entry name" value="FRUCTOSE-1-PHOSPHATE PHOSPHATASE"/>
    <property type="match status" value="1"/>
</dbReference>
<gene>
    <name evidence="2" type="ORF">ENQ20_09230</name>
</gene>
<dbReference type="InterPro" id="IPR023214">
    <property type="entry name" value="HAD_sf"/>
</dbReference>